<evidence type="ECO:0000313" key="2">
    <source>
        <dbReference type="EMBL" id="RVX12947.1"/>
    </source>
</evidence>
<name>A0A438JVG2_VITVI</name>
<sequence>MRIVDKDFPGFYRARNGDLERDRERESLEREGSVEESVAKDGALYARSEHLSLGFLDLLKFMVTLVAAKYDWKNDSPFTRDHIAMRIMIFAVFVYYMTVTIQERFNIEINAHLASLDNIKFLSGVLAVTSMFLILTPRVGWLFLFIWVMFLVKVALDLHRPFYDFGGGRAIITLRAVDRDRGGGTWAMAGCCDNVQDLLSSVNDPDKHTRIVYVGRPDALC</sequence>
<dbReference type="InterPro" id="IPR053258">
    <property type="entry name" value="Ca-permeable_cation_channel"/>
</dbReference>
<evidence type="ECO:0000256" key="1">
    <source>
        <dbReference type="SAM" id="Phobius"/>
    </source>
</evidence>
<feature type="transmembrane region" description="Helical" evidence="1">
    <location>
        <begin position="83"/>
        <end position="101"/>
    </location>
</feature>
<accession>A0A438JVG2</accession>
<keyword evidence="1" id="KW-1133">Transmembrane helix</keyword>
<protein>
    <submittedName>
        <fullName evidence="2">Uncharacterized protein</fullName>
    </submittedName>
</protein>
<dbReference type="EMBL" id="QGNW01000026">
    <property type="protein sequence ID" value="RVX12947.1"/>
    <property type="molecule type" value="Genomic_DNA"/>
</dbReference>
<dbReference type="AlphaFoldDB" id="A0A438JVG2"/>
<dbReference type="Proteomes" id="UP000288805">
    <property type="component" value="Unassembled WGS sequence"/>
</dbReference>
<feature type="transmembrane region" description="Helical" evidence="1">
    <location>
        <begin position="121"/>
        <end position="152"/>
    </location>
</feature>
<feature type="transmembrane region" description="Helical" evidence="1">
    <location>
        <begin position="51"/>
        <end position="71"/>
    </location>
</feature>
<proteinExistence type="predicted"/>
<gene>
    <name evidence="2" type="ORF">CK203_009843</name>
</gene>
<dbReference type="PANTHER" id="PTHR34115:SF5">
    <property type="entry name" value="PROTEIN, PUTATIVE-RELATED"/>
    <property type="match status" value="1"/>
</dbReference>
<comment type="caution">
    <text evidence="2">The sequence shown here is derived from an EMBL/GenBank/DDBJ whole genome shotgun (WGS) entry which is preliminary data.</text>
</comment>
<dbReference type="PANTHER" id="PTHR34115">
    <property type="entry name" value="PROTEIN, PUTATIVE-RELATED"/>
    <property type="match status" value="1"/>
</dbReference>
<organism evidence="2 3">
    <name type="scientific">Vitis vinifera</name>
    <name type="common">Grape</name>
    <dbReference type="NCBI Taxonomy" id="29760"/>
    <lineage>
        <taxon>Eukaryota</taxon>
        <taxon>Viridiplantae</taxon>
        <taxon>Streptophyta</taxon>
        <taxon>Embryophyta</taxon>
        <taxon>Tracheophyta</taxon>
        <taxon>Spermatophyta</taxon>
        <taxon>Magnoliopsida</taxon>
        <taxon>eudicotyledons</taxon>
        <taxon>Gunneridae</taxon>
        <taxon>Pentapetalae</taxon>
        <taxon>rosids</taxon>
        <taxon>Vitales</taxon>
        <taxon>Vitaceae</taxon>
        <taxon>Viteae</taxon>
        <taxon>Vitis</taxon>
    </lineage>
</organism>
<reference evidence="2 3" key="1">
    <citation type="journal article" date="2018" name="PLoS Genet.">
        <title>Population sequencing reveals clonal diversity and ancestral inbreeding in the grapevine cultivar Chardonnay.</title>
        <authorList>
            <person name="Roach M.J."/>
            <person name="Johnson D.L."/>
            <person name="Bohlmann J."/>
            <person name="van Vuuren H.J."/>
            <person name="Jones S.J."/>
            <person name="Pretorius I.S."/>
            <person name="Schmidt S.A."/>
            <person name="Borneman A.R."/>
        </authorList>
    </citation>
    <scope>NUCLEOTIDE SEQUENCE [LARGE SCALE GENOMIC DNA]</scope>
    <source>
        <strain evidence="3">cv. Chardonnay</strain>
        <tissue evidence="2">Leaf</tissue>
    </source>
</reference>
<keyword evidence="1" id="KW-0472">Membrane</keyword>
<keyword evidence="1" id="KW-0812">Transmembrane</keyword>
<evidence type="ECO:0000313" key="3">
    <source>
        <dbReference type="Proteomes" id="UP000288805"/>
    </source>
</evidence>